<evidence type="ECO:0000313" key="2">
    <source>
        <dbReference type="Proteomes" id="UP000580250"/>
    </source>
</evidence>
<dbReference type="Proteomes" id="UP000580250">
    <property type="component" value="Unassembled WGS sequence"/>
</dbReference>
<dbReference type="AlphaFoldDB" id="A0A6V7TPL9"/>
<accession>A0A6V7TPL9</accession>
<name>A0A6V7TPL9_MELEN</name>
<evidence type="ECO:0000313" key="1">
    <source>
        <dbReference type="EMBL" id="CAD2129607.1"/>
    </source>
</evidence>
<gene>
    <name evidence="1" type="ORF">MENT_LOCUS2668</name>
</gene>
<comment type="caution">
    <text evidence="1">The sequence shown here is derived from an EMBL/GenBank/DDBJ whole genome shotgun (WGS) entry which is preliminary data.</text>
</comment>
<proteinExistence type="predicted"/>
<sequence>MSIPKTFHLDGIYCLPEHEFYNLPNNVFEKLHGNRPLKENGNKIHTIKNMIINNILKMKKPNTDESLFQIFENEPRLVRTYDTFDCFLIEEDNHRKDAYYITRNMCLRNWLYGIMPDIMRRGFKNFVICGESYEIGFESLYEHSRLRNCFKTKILNYLRMAIQIPLINNAKTTSNHSFLVKQTIVLNHMSIISSKI</sequence>
<dbReference type="Gene3D" id="3.30.930.10">
    <property type="entry name" value="Bira Bifunctional Protein, Domain 2"/>
    <property type="match status" value="1"/>
</dbReference>
<reference evidence="1 2" key="1">
    <citation type="submission" date="2020-08" db="EMBL/GenBank/DDBJ databases">
        <authorList>
            <person name="Koutsovoulos G."/>
            <person name="Danchin GJ E."/>
        </authorList>
    </citation>
    <scope>NUCLEOTIDE SEQUENCE [LARGE SCALE GENOMIC DNA]</scope>
</reference>
<organism evidence="1 2">
    <name type="scientific">Meloidogyne enterolobii</name>
    <name type="common">Root-knot nematode worm</name>
    <name type="synonym">Meloidogyne mayaguensis</name>
    <dbReference type="NCBI Taxonomy" id="390850"/>
    <lineage>
        <taxon>Eukaryota</taxon>
        <taxon>Metazoa</taxon>
        <taxon>Ecdysozoa</taxon>
        <taxon>Nematoda</taxon>
        <taxon>Chromadorea</taxon>
        <taxon>Rhabditida</taxon>
        <taxon>Tylenchina</taxon>
        <taxon>Tylenchomorpha</taxon>
        <taxon>Tylenchoidea</taxon>
        <taxon>Meloidogynidae</taxon>
        <taxon>Meloidogyninae</taxon>
        <taxon>Meloidogyne</taxon>
    </lineage>
</organism>
<protein>
    <submittedName>
        <fullName evidence="1">Uncharacterized protein</fullName>
    </submittedName>
</protein>
<dbReference type="EMBL" id="CAJEWN010000008">
    <property type="protein sequence ID" value="CAD2129607.1"/>
    <property type="molecule type" value="Genomic_DNA"/>
</dbReference>
<dbReference type="InterPro" id="IPR045864">
    <property type="entry name" value="aa-tRNA-synth_II/BPL/LPL"/>
</dbReference>